<protein>
    <recommendedName>
        <fullName evidence="7">Reverse transcriptase domain-containing protein</fullName>
    </recommendedName>
</protein>
<dbReference type="Proteomes" id="UP000271889">
    <property type="component" value="Unassembled WGS sequence"/>
</dbReference>
<dbReference type="InterPro" id="IPR019408">
    <property type="entry name" value="7TM_GPCR_serpentine_rcpt_Srab"/>
</dbReference>
<keyword evidence="2" id="KW-0812">Transmembrane</keyword>
<evidence type="ECO:0008006" key="7">
    <source>
        <dbReference type="Google" id="ProtNLM"/>
    </source>
</evidence>
<dbReference type="GO" id="GO:0016020">
    <property type="term" value="C:membrane"/>
    <property type="evidence" value="ECO:0007669"/>
    <property type="project" value="UniProtKB-SubCell"/>
</dbReference>
<evidence type="ECO:0000256" key="2">
    <source>
        <dbReference type="ARBA" id="ARBA00022692"/>
    </source>
</evidence>
<evidence type="ECO:0000256" key="4">
    <source>
        <dbReference type="ARBA" id="ARBA00023136"/>
    </source>
</evidence>
<dbReference type="Pfam" id="PF10292">
    <property type="entry name" value="7TM_GPCR_Srab"/>
    <property type="match status" value="1"/>
</dbReference>
<evidence type="ECO:0000256" key="1">
    <source>
        <dbReference type="ARBA" id="ARBA00004141"/>
    </source>
</evidence>
<gene>
    <name evidence="5" type="ORF">CGOC_LOCUS9338</name>
</gene>
<keyword evidence="6" id="KW-1185">Reference proteome</keyword>
<organism evidence="5 6">
    <name type="scientific">Cylicostephanus goldi</name>
    <name type="common">Nematode worm</name>
    <dbReference type="NCBI Taxonomy" id="71465"/>
    <lineage>
        <taxon>Eukaryota</taxon>
        <taxon>Metazoa</taxon>
        <taxon>Ecdysozoa</taxon>
        <taxon>Nematoda</taxon>
        <taxon>Chromadorea</taxon>
        <taxon>Rhabditida</taxon>
        <taxon>Rhabditina</taxon>
        <taxon>Rhabditomorpha</taxon>
        <taxon>Strongyloidea</taxon>
        <taxon>Strongylidae</taxon>
        <taxon>Cylicostephanus</taxon>
    </lineage>
</organism>
<comment type="subcellular location">
    <subcellularLocation>
        <location evidence="1">Membrane</location>
        <topology evidence="1">Multi-pass membrane protein</topology>
    </subcellularLocation>
</comment>
<proteinExistence type="predicted"/>
<dbReference type="EMBL" id="UYRV01106610">
    <property type="protein sequence ID" value="VDN22583.1"/>
    <property type="molecule type" value="Genomic_DNA"/>
</dbReference>
<evidence type="ECO:0000313" key="6">
    <source>
        <dbReference type="Proteomes" id="UP000271889"/>
    </source>
</evidence>
<evidence type="ECO:0000256" key="3">
    <source>
        <dbReference type="ARBA" id="ARBA00022989"/>
    </source>
</evidence>
<dbReference type="AlphaFoldDB" id="A0A3P7MGB1"/>
<keyword evidence="4" id="KW-0472">Membrane</keyword>
<name>A0A3P7MGB1_CYLGO</name>
<dbReference type="OrthoDB" id="5809673at2759"/>
<keyword evidence="3" id="KW-1133">Transmembrane helix</keyword>
<sequence>MHSGSCAFPYVSFESLCSSFSFHLSRIVNHIWDLVIFLQKSPNDCNLYSRDRCLAIRVPINVTIYLSYTSTFVMSIERCFATWKLNSYGQNKIVGPALILVQAAVHTDLNLMSHTLRMFKGILERRLRIIIELVLNQCGFVKGCCTMDTIHTVRIMIERSSKRHCELHAAILDLGKTFNNVPRVP</sequence>
<reference evidence="5 6" key="1">
    <citation type="submission" date="2018-11" db="EMBL/GenBank/DDBJ databases">
        <authorList>
            <consortium name="Pathogen Informatics"/>
        </authorList>
    </citation>
    <scope>NUCLEOTIDE SEQUENCE [LARGE SCALE GENOMIC DNA]</scope>
</reference>
<evidence type="ECO:0000313" key="5">
    <source>
        <dbReference type="EMBL" id="VDN22583.1"/>
    </source>
</evidence>
<accession>A0A3P7MGB1</accession>